<evidence type="ECO:0000256" key="1">
    <source>
        <dbReference type="ARBA" id="ARBA00022741"/>
    </source>
</evidence>
<dbReference type="Pfam" id="PF00004">
    <property type="entry name" value="AAA"/>
    <property type="match status" value="1"/>
</dbReference>
<dbReference type="InterPro" id="IPR003959">
    <property type="entry name" value="ATPase_AAA_core"/>
</dbReference>
<feature type="domain" description="AAA+ ATPase" evidence="5">
    <location>
        <begin position="262"/>
        <end position="398"/>
    </location>
</feature>
<evidence type="ECO:0000256" key="4">
    <source>
        <dbReference type="ARBA" id="ARBA00040480"/>
    </source>
</evidence>
<dbReference type="eggNOG" id="COG0464">
    <property type="taxonomic scope" value="Bacteria"/>
</dbReference>
<dbReference type="SMART" id="SM00382">
    <property type="entry name" value="AAA"/>
    <property type="match status" value="1"/>
</dbReference>
<comment type="caution">
    <text evidence="6">The sequence shown here is derived from an EMBL/GenBank/DDBJ whole genome shotgun (WGS) entry which is preliminary data.</text>
</comment>
<sequence>MKRSAENILASYIDALHPIIYINHFDFKVIDAAIAHVGQGAKCVEFNNALGLVDFKTKSPMKGCSLEEFLKLTMDDGFEQQTFLILKDVHRELDNPKVIAYLKRIAENNLYNENYSATIFIISEVTVIPRELENYITIFDIPLPTIDEIRGIIRAFITDMEIEVDADTIDEIALSFKGLNEFQIRQILTLAYQDGGCITRGDKALILKEKEQFIKKSGMLEIVNFSESIEDIGGLENLKDWLYRKAFIFRELDKAIKFGVDVPKGIMIIGMPGCGKSLTAKATASLFEIPLVRLDVGRLLGKYVGESEENMRNALKLSEAISPCVLWIDEIEKAFAGVGGEGGGNDVTTRLFGQFLTWMQEKENTVFIVATANDISRLPPEFLRKGRFDELFFVDLPNGTERRKILEIHLKKRKKWNENIDSIALIKETEGYNGADLEAVVKDTIERAFIEGRTTITTADLIRSIKDTKSISCTLKDKIASIQKTVEKIDIKPASLEDKKEKEPDPSQAYVKAAKAKAEPNPLRACAEAAAEAAKVIAEPGVKTAASVTSAKRGLYADMFGVLMKEQKGKQQ</sequence>
<keyword evidence="1" id="KW-0547">Nucleotide-binding</keyword>
<dbReference type="Gene3D" id="1.10.8.60">
    <property type="match status" value="1"/>
</dbReference>
<dbReference type="AlphaFoldDB" id="E2ZJ98"/>
<evidence type="ECO:0000256" key="2">
    <source>
        <dbReference type="ARBA" id="ARBA00022840"/>
    </source>
</evidence>
<reference evidence="6 7" key="1">
    <citation type="submission" date="2010-08" db="EMBL/GenBank/DDBJ databases">
        <authorList>
            <person name="Weinstock G."/>
            <person name="Sodergren E."/>
            <person name="Clifton S."/>
            <person name="Fulton L."/>
            <person name="Fulton B."/>
            <person name="Courtney L."/>
            <person name="Fronick C."/>
            <person name="Harrison M."/>
            <person name="Strong C."/>
            <person name="Farmer C."/>
            <person name="Delahaunty K."/>
            <person name="Markovic C."/>
            <person name="Hall O."/>
            <person name="Minx P."/>
            <person name="Tomlinson C."/>
            <person name="Mitreva M."/>
            <person name="Hou S."/>
            <person name="Chen J."/>
            <person name="Wollam A."/>
            <person name="Pepin K.H."/>
            <person name="Johnson M."/>
            <person name="Bhonagiri V."/>
            <person name="Zhang X."/>
            <person name="Suruliraj S."/>
            <person name="Warren W."/>
            <person name="Chinwalla A."/>
            <person name="Mardis E.R."/>
            <person name="Wilson R.K."/>
        </authorList>
    </citation>
    <scope>NUCLEOTIDE SEQUENCE [LARGE SCALE GENOMIC DNA]</scope>
    <source>
        <strain evidence="6 7">KLE1255</strain>
    </source>
</reference>
<dbReference type="InterPro" id="IPR003593">
    <property type="entry name" value="AAA+_ATPase"/>
</dbReference>
<organism evidence="6 7">
    <name type="scientific">Faecalibacterium cf. prausnitzii KLE1255</name>
    <dbReference type="NCBI Taxonomy" id="748224"/>
    <lineage>
        <taxon>Bacteria</taxon>
        <taxon>Bacillati</taxon>
        <taxon>Bacillota</taxon>
        <taxon>Clostridia</taxon>
        <taxon>Eubacteriales</taxon>
        <taxon>Oscillospiraceae</taxon>
        <taxon>Faecalibacterium</taxon>
    </lineage>
</organism>
<dbReference type="STRING" id="748224.HMPREF9436_01745"/>
<keyword evidence="2" id="KW-0067">ATP-binding</keyword>
<dbReference type="InterPro" id="IPR027417">
    <property type="entry name" value="P-loop_NTPase"/>
</dbReference>
<evidence type="ECO:0000313" key="7">
    <source>
        <dbReference type="Proteomes" id="UP000006028"/>
    </source>
</evidence>
<proteinExistence type="inferred from homology"/>
<gene>
    <name evidence="6" type="ORF">HMPREF9436_01745</name>
</gene>
<accession>E2ZJ98</accession>
<dbReference type="GO" id="GO:0005524">
    <property type="term" value="F:ATP binding"/>
    <property type="evidence" value="ECO:0007669"/>
    <property type="project" value="UniProtKB-KW"/>
</dbReference>
<dbReference type="GO" id="GO:0016887">
    <property type="term" value="F:ATP hydrolysis activity"/>
    <property type="evidence" value="ECO:0007669"/>
    <property type="project" value="InterPro"/>
</dbReference>
<dbReference type="HOGENOM" id="CLU_023673_0_0_9"/>
<dbReference type="SUPFAM" id="SSF52540">
    <property type="entry name" value="P-loop containing nucleoside triphosphate hydrolases"/>
    <property type="match status" value="2"/>
</dbReference>
<dbReference type="Proteomes" id="UP000006028">
    <property type="component" value="Unassembled WGS sequence"/>
</dbReference>
<evidence type="ECO:0000256" key="3">
    <source>
        <dbReference type="ARBA" id="ARBA00038088"/>
    </source>
</evidence>
<dbReference type="InterPro" id="IPR041569">
    <property type="entry name" value="AAA_lid_3"/>
</dbReference>
<comment type="similarity">
    <text evidence="3">Belongs to the AAA ATPase family. Highly divergent.</text>
</comment>
<name>E2ZJ98_9FIRM</name>
<dbReference type="Gene3D" id="3.40.50.300">
    <property type="entry name" value="P-loop containing nucleotide triphosphate hydrolases"/>
    <property type="match status" value="1"/>
</dbReference>
<dbReference type="Pfam" id="PF17862">
    <property type="entry name" value="AAA_lid_3"/>
    <property type="match status" value="1"/>
</dbReference>
<dbReference type="InterPro" id="IPR052381">
    <property type="entry name" value="AAA_domain_protein"/>
</dbReference>
<evidence type="ECO:0000313" key="6">
    <source>
        <dbReference type="EMBL" id="EFQ06733.1"/>
    </source>
</evidence>
<dbReference type="PANTHER" id="PTHR42960:SF1">
    <property type="entry name" value="YCF46 PROTEIN"/>
    <property type="match status" value="1"/>
</dbReference>
<evidence type="ECO:0000259" key="5">
    <source>
        <dbReference type="SMART" id="SM00382"/>
    </source>
</evidence>
<protein>
    <recommendedName>
        <fullName evidence="4">Uncharacterized AAA domain-containing protein ycf46</fullName>
    </recommendedName>
</protein>
<dbReference type="BioCyc" id="FCF748224-HMP:GTSS-1802-MONOMER"/>
<dbReference type="OrthoDB" id="9806903at2"/>
<dbReference type="PANTHER" id="PTHR42960">
    <property type="entry name" value="YCF46 PROTEIN"/>
    <property type="match status" value="1"/>
</dbReference>
<dbReference type="EMBL" id="AECU01000140">
    <property type="protein sequence ID" value="EFQ06733.1"/>
    <property type="molecule type" value="Genomic_DNA"/>
</dbReference>
<dbReference type="RefSeq" id="WP_005942716.1">
    <property type="nucleotide sequence ID" value="NZ_GL538328.1"/>
</dbReference>